<name>A0ABP9KSX1_9ACTN</name>
<reference evidence="2" key="1">
    <citation type="journal article" date="2019" name="Int. J. Syst. Evol. Microbiol.">
        <title>The Global Catalogue of Microorganisms (GCM) 10K type strain sequencing project: providing services to taxonomists for standard genome sequencing and annotation.</title>
        <authorList>
            <consortium name="The Broad Institute Genomics Platform"/>
            <consortium name="The Broad Institute Genome Sequencing Center for Infectious Disease"/>
            <person name="Wu L."/>
            <person name="Ma J."/>
        </authorList>
    </citation>
    <scope>NUCLEOTIDE SEQUENCE [LARGE SCALE GENOMIC DNA]</scope>
    <source>
        <strain evidence="2">JCM 18410</strain>
    </source>
</reference>
<dbReference type="EMBL" id="BAABKC010000068">
    <property type="protein sequence ID" value="GAA5065303.1"/>
    <property type="molecule type" value="Genomic_DNA"/>
</dbReference>
<keyword evidence="2" id="KW-1185">Reference proteome</keyword>
<sequence length="59" mass="6464">MSAKRDNGPSGVKGLSEDRYESVQVRTILAARARTHIGLTTSYVPLTYVYLRQGVGAPR</sequence>
<gene>
    <name evidence="1" type="ORF">GCM10023336_46000</name>
</gene>
<comment type="caution">
    <text evidence="1">The sequence shown here is derived from an EMBL/GenBank/DDBJ whole genome shotgun (WGS) entry which is preliminary data.</text>
</comment>
<accession>A0ABP9KSX1</accession>
<evidence type="ECO:0000313" key="2">
    <source>
        <dbReference type="Proteomes" id="UP001500124"/>
    </source>
</evidence>
<protein>
    <submittedName>
        <fullName evidence="1">Uncharacterized protein</fullName>
    </submittedName>
</protein>
<dbReference type="Proteomes" id="UP001500124">
    <property type="component" value="Unassembled WGS sequence"/>
</dbReference>
<organism evidence="1 2">
    <name type="scientific">Streptomyces similanensis</name>
    <dbReference type="NCBI Taxonomy" id="1274988"/>
    <lineage>
        <taxon>Bacteria</taxon>
        <taxon>Bacillati</taxon>
        <taxon>Actinomycetota</taxon>
        <taxon>Actinomycetes</taxon>
        <taxon>Kitasatosporales</taxon>
        <taxon>Streptomycetaceae</taxon>
        <taxon>Streptomyces</taxon>
    </lineage>
</organism>
<evidence type="ECO:0000313" key="1">
    <source>
        <dbReference type="EMBL" id="GAA5065303.1"/>
    </source>
</evidence>
<proteinExistence type="predicted"/>